<feature type="domain" description="Lipase" evidence="6">
    <location>
        <begin position="24"/>
        <end position="130"/>
    </location>
</feature>
<dbReference type="GO" id="GO:0005615">
    <property type="term" value="C:extracellular space"/>
    <property type="evidence" value="ECO:0007669"/>
    <property type="project" value="TreeGrafter"/>
</dbReference>
<dbReference type="Gene3D" id="3.40.50.1820">
    <property type="entry name" value="alpha/beta hydrolase"/>
    <property type="match status" value="1"/>
</dbReference>
<feature type="signal peptide" evidence="5">
    <location>
        <begin position="1"/>
        <end position="19"/>
    </location>
</feature>
<comment type="caution">
    <text evidence="7">The sequence shown here is derived from an EMBL/GenBank/DDBJ whole genome shotgun (WGS) entry which is preliminary data.</text>
</comment>
<dbReference type="OrthoDB" id="199913at2759"/>
<dbReference type="InterPro" id="IPR000734">
    <property type="entry name" value="TAG_lipase"/>
</dbReference>
<dbReference type="InterPro" id="IPR013818">
    <property type="entry name" value="Lipase"/>
</dbReference>
<dbReference type="PANTHER" id="PTHR11610">
    <property type="entry name" value="LIPASE"/>
    <property type="match status" value="1"/>
</dbReference>
<dbReference type="GO" id="GO:0016042">
    <property type="term" value="P:lipid catabolic process"/>
    <property type="evidence" value="ECO:0007669"/>
    <property type="project" value="TreeGrafter"/>
</dbReference>
<dbReference type="AlphaFoldDB" id="A0A1W0WWY2"/>
<sequence length="446" mass="49931">MSLPLFATLCVLLIGSASAAEVCCGGNLGCFNNTGVFYSFLNRPISLLPDCDLISRFRLHLNTRANPTATQVLDPYDLTTVAGSHFSVERETKILIHGFTDNFAWPWWTDMIAALLGDGDFNIIRLDWVCRKCAALHEGHRQHPHRGGIRRKVCQYFGRSSWPTVRPTFTSLDTAWALTFPDTPENGSTKSLAFLASPRCDGQVDTLIADGEPILSLGFGSLQAMGHLNFYLMVATNNRAVALCKKYHLMLWSKLVGWRSSNVLPANRLQPLAALSLYTETIGQQKCLAKAFQCESYAKYLGEFLLVHHGETSVLRSVAPAKAEHSGQDSVERCPQRTWNHFRHIARRVRASARVPLTAEDVELNPGAQLSFLFTIPHDVGLVRDVAIYWEANYSILTPGDWLRKHYLQIDGNLELEHQNGQVILLRPLVRKIEEKKEVFTTATQA</sequence>
<comment type="subcellular location">
    <subcellularLocation>
        <location evidence="1">Secreted</location>
    </subcellularLocation>
</comment>
<gene>
    <name evidence="7" type="ORF">BV898_06239</name>
</gene>
<dbReference type="PRINTS" id="PR00821">
    <property type="entry name" value="TAGLIPASE"/>
</dbReference>
<evidence type="ECO:0000256" key="4">
    <source>
        <dbReference type="RuleBase" id="RU004262"/>
    </source>
</evidence>
<reference evidence="8" key="1">
    <citation type="submission" date="2017-01" db="EMBL/GenBank/DDBJ databases">
        <title>Comparative genomics of anhydrobiosis in the tardigrade Hypsibius dujardini.</title>
        <authorList>
            <person name="Yoshida Y."/>
            <person name="Koutsovoulos G."/>
            <person name="Laetsch D."/>
            <person name="Stevens L."/>
            <person name="Kumar S."/>
            <person name="Horikawa D."/>
            <person name="Ishino K."/>
            <person name="Komine S."/>
            <person name="Tomita M."/>
            <person name="Blaxter M."/>
            <person name="Arakawa K."/>
        </authorList>
    </citation>
    <scope>NUCLEOTIDE SEQUENCE [LARGE SCALE GENOMIC DNA]</scope>
    <source>
        <strain evidence="8">Z151</strain>
    </source>
</reference>
<feature type="chain" id="PRO_5012800001" description="Lipase domain-containing protein" evidence="5">
    <location>
        <begin position="20"/>
        <end position="446"/>
    </location>
</feature>
<dbReference type="PANTHER" id="PTHR11610:SF173">
    <property type="entry name" value="LIPASE DOMAIN-CONTAINING PROTEIN-RELATED"/>
    <property type="match status" value="1"/>
</dbReference>
<dbReference type="EMBL" id="MTYJ01000036">
    <property type="protein sequence ID" value="OQV19698.1"/>
    <property type="molecule type" value="Genomic_DNA"/>
</dbReference>
<accession>A0A1W0WWY2</accession>
<dbReference type="Pfam" id="PF00151">
    <property type="entry name" value="Lipase"/>
    <property type="match status" value="1"/>
</dbReference>
<organism evidence="7 8">
    <name type="scientific">Hypsibius exemplaris</name>
    <name type="common">Freshwater tardigrade</name>
    <dbReference type="NCBI Taxonomy" id="2072580"/>
    <lineage>
        <taxon>Eukaryota</taxon>
        <taxon>Metazoa</taxon>
        <taxon>Ecdysozoa</taxon>
        <taxon>Tardigrada</taxon>
        <taxon>Eutardigrada</taxon>
        <taxon>Parachela</taxon>
        <taxon>Hypsibioidea</taxon>
        <taxon>Hypsibiidae</taxon>
        <taxon>Hypsibius</taxon>
    </lineage>
</organism>
<protein>
    <recommendedName>
        <fullName evidence="6">Lipase domain-containing protein</fullName>
    </recommendedName>
</protein>
<evidence type="ECO:0000256" key="2">
    <source>
        <dbReference type="ARBA" id="ARBA00010701"/>
    </source>
</evidence>
<evidence type="ECO:0000256" key="5">
    <source>
        <dbReference type="SAM" id="SignalP"/>
    </source>
</evidence>
<evidence type="ECO:0000313" key="8">
    <source>
        <dbReference type="Proteomes" id="UP000192578"/>
    </source>
</evidence>
<evidence type="ECO:0000256" key="1">
    <source>
        <dbReference type="ARBA" id="ARBA00004613"/>
    </source>
</evidence>
<dbReference type="SUPFAM" id="SSF53474">
    <property type="entry name" value="alpha/beta-Hydrolases"/>
    <property type="match status" value="1"/>
</dbReference>
<proteinExistence type="inferred from homology"/>
<evidence type="ECO:0000256" key="3">
    <source>
        <dbReference type="ARBA" id="ARBA00022525"/>
    </source>
</evidence>
<comment type="similarity">
    <text evidence="2 4">Belongs to the AB hydrolase superfamily. Lipase family.</text>
</comment>
<dbReference type="InterPro" id="IPR029058">
    <property type="entry name" value="AB_hydrolase_fold"/>
</dbReference>
<evidence type="ECO:0000259" key="6">
    <source>
        <dbReference type="Pfam" id="PF00151"/>
    </source>
</evidence>
<name>A0A1W0WWY2_HYPEX</name>
<keyword evidence="5" id="KW-0732">Signal</keyword>
<dbReference type="Proteomes" id="UP000192578">
    <property type="component" value="Unassembled WGS sequence"/>
</dbReference>
<dbReference type="GO" id="GO:0016298">
    <property type="term" value="F:lipase activity"/>
    <property type="evidence" value="ECO:0007669"/>
    <property type="project" value="InterPro"/>
</dbReference>
<evidence type="ECO:0000313" key="7">
    <source>
        <dbReference type="EMBL" id="OQV19698.1"/>
    </source>
</evidence>
<keyword evidence="3" id="KW-0964">Secreted</keyword>
<keyword evidence="8" id="KW-1185">Reference proteome</keyword>